<accession>A0ABQ9IYU8</accession>
<feature type="region of interest" description="Disordered" evidence="1">
    <location>
        <begin position="1"/>
        <end position="22"/>
    </location>
</feature>
<keyword evidence="3" id="KW-1185">Reference proteome</keyword>
<dbReference type="Proteomes" id="UP001162164">
    <property type="component" value="Unassembled WGS sequence"/>
</dbReference>
<evidence type="ECO:0000313" key="2">
    <source>
        <dbReference type="EMBL" id="KAJ8969329.1"/>
    </source>
</evidence>
<dbReference type="EMBL" id="JAPWTJ010001823">
    <property type="protein sequence ID" value="KAJ8969329.1"/>
    <property type="molecule type" value="Genomic_DNA"/>
</dbReference>
<comment type="caution">
    <text evidence="2">The sequence shown here is derived from an EMBL/GenBank/DDBJ whole genome shotgun (WGS) entry which is preliminary data.</text>
</comment>
<gene>
    <name evidence="2" type="ORF">NQ317_010101</name>
</gene>
<feature type="region of interest" description="Disordered" evidence="1">
    <location>
        <begin position="86"/>
        <end position="129"/>
    </location>
</feature>
<reference evidence="2" key="1">
    <citation type="journal article" date="2023" name="Insect Mol. Biol.">
        <title>Genome sequencing provides insights into the evolution of gene families encoding plant cell wall-degrading enzymes in longhorned beetles.</title>
        <authorList>
            <person name="Shin N.R."/>
            <person name="Okamura Y."/>
            <person name="Kirsch R."/>
            <person name="Pauchet Y."/>
        </authorList>
    </citation>
    <scope>NUCLEOTIDE SEQUENCE</scope>
    <source>
        <strain evidence="2">MMC_N1</strain>
    </source>
</reference>
<evidence type="ECO:0000313" key="3">
    <source>
        <dbReference type="Proteomes" id="UP001162164"/>
    </source>
</evidence>
<sequence>MSWGPSDDLAAPPKPSRYPMQAVDSSSCLWEAPNSISQTYIIAQNPEVLAHLMKENESRGLSPAAYTTPASKLDPEVPENIAVLEQTKKFNTLERTPSRSSTSSSKMDSLERKSVENSSPKLNSLERKY</sequence>
<proteinExistence type="predicted"/>
<protein>
    <submittedName>
        <fullName evidence="2">Uncharacterized protein</fullName>
    </submittedName>
</protein>
<name>A0ABQ9IYU8_9CUCU</name>
<evidence type="ECO:0000256" key="1">
    <source>
        <dbReference type="SAM" id="MobiDB-lite"/>
    </source>
</evidence>
<organism evidence="2 3">
    <name type="scientific">Molorchus minor</name>
    <dbReference type="NCBI Taxonomy" id="1323400"/>
    <lineage>
        <taxon>Eukaryota</taxon>
        <taxon>Metazoa</taxon>
        <taxon>Ecdysozoa</taxon>
        <taxon>Arthropoda</taxon>
        <taxon>Hexapoda</taxon>
        <taxon>Insecta</taxon>
        <taxon>Pterygota</taxon>
        <taxon>Neoptera</taxon>
        <taxon>Endopterygota</taxon>
        <taxon>Coleoptera</taxon>
        <taxon>Polyphaga</taxon>
        <taxon>Cucujiformia</taxon>
        <taxon>Chrysomeloidea</taxon>
        <taxon>Cerambycidae</taxon>
        <taxon>Lamiinae</taxon>
        <taxon>Monochamini</taxon>
        <taxon>Molorchus</taxon>
    </lineage>
</organism>